<dbReference type="EMBL" id="NEDP02005512">
    <property type="protein sequence ID" value="OWF39724.1"/>
    <property type="molecule type" value="Genomic_DNA"/>
</dbReference>
<dbReference type="GO" id="GO:0004930">
    <property type="term" value="F:G protein-coupled receptor activity"/>
    <property type="evidence" value="ECO:0007669"/>
    <property type="project" value="UniProtKB-KW"/>
</dbReference>
<feature type="region of interest" description="Disordered" evidence="9">
    <location>
        <begin position="384"/>
        <end position="406"/>
    </location>
</feature>
<dbReference type="PRINTS" id="PR00237">
    <property type="entry name" value="GPCRRHODOPSN"/>
</dbReference>
<feature type="transmembrane region" description="Helical" evidence="10">
    <location>
        <begin position="284"/>
        <end position="309"/>
    </location>
</feature>
<dbReference type="Gene3D" id="1.20.1070.10">
    <property type="entry name" value="Rhodopsin 7-helix transmembrane proteins"/>
    <property type="match status" value="1"/>
</dbReference>
<evidence type="ECO:0000256" key="9">
    <source>
        <dbReference type="SAM" id="MobiDB-lite"/>
    </source>
</evidence>
<comment type="caution">
    <text evidence="12">The sequence shown here is derived from an EMBL/GenBank/DDBJ whole genome shotgun (WGS) entry which is preliminary data.</text>
</comment>
<dbReference type="PANTHER" id="PTHR24243:SF230">
    <property type="entry name" value="G-PROTEIN COUPLED RECEPTORS FAMILY 1 PROFILE DOMAIN-CONTAINING PROTEIN"/>
    <property type="match status" value="1"/>
</dbReference>
<keyword evidence="7 8" id="KW-0807">Transducer</keyword>
<dbReference type="PROSITE" id="PS50262">
    <property type="entry name" value="G_PROTEIN_RECEP_F1_2"/>
    <property type="match status" value="1"/>
</dbReference>
<keyword evidence="4 8" id="KW-0297">G-protein coupled receptor</keyword>
<evidence type="ECO:0000256" key="10">
    <source>
        <dbReference type="SAM" id="Phobius"/>
    </source>
</evidence>
<keyword evidence="5 10" id="KW-0472">Membrane</keyword>
<reference evidence="12 13" key="1">
    <citation type="journal article" date="2017" name="Nat. Ecol. Evol.">
        <title>Scallop genome provides insights into evolution of bilaterian karyotype and development.</title>
        <authorList>
            <person name="Wang S."/>
            <person name="Zhang J."/>
            <person name="Jiao W."/>
            <person name="Li J."/>
            <person name="Xun X."/>
            <person name="Sun Y."/>
            <person name="Guo X."/>
            <person name="Huan P."/>
            <person name="Dong B."/>
            <person name="Zhang L."/>
            <person name="Hu X."/>
            <person name="Sun X."/>
            <person name="Wang J."/>
            <person name="Zhao C."/>
            <person name="Wang Y."/>
            <person name="Wang D."/>
            <person name="Huang X."/>
            <person name="Wang R."/>
            <person name="Lv J."/>
            <person name="Li Y."/>
            <person name="Zhang Z."/>
            <person name="Liu B."/>
            <person name="Lu W."/>
            <person name="Hui Y."/>
            <person name="Liang J."/>
            <person name="Zhou Z."/>
            <person name="Hou R."/>
            <person name="Li X."/>
            <person name="Liu Y."/>
            <person name="Li H."/>
            <person name="Ning X."/>
            <person name="Lin Y."/>
            <person name="Zhao L."/>
            <person name="Xing Q."/>
            <person name="Dou J."/>
            <person name="Li Y."/>
            <person name="Mao J."/>
            <person name="Guo H."/>
            <person name="Dou H."/>
            <person name="Li T."/>
            <person name="Mu C."/>
            <person name="Jiang W."/>
            <person name="Fu Q."/>
            <person name="Fu X."/>
            <person name="Miao Y."/>
            <person name="Liu J."/>
            <person name="Yu Q."/>
            <person name="Li R."/>
            <person name="Liao H."/>
            <person name="Li X."/>
            <person name="Kong Y."/>
            <person name="Jiang Z."/>
            <person name="Chourrout D."/>
            <person name="Li R."/>
            <person name="Bao Z."/>
        </authorList>
    </citation>
    <scope>NUCLEOTIDE SEQUENCE [LARGE SCALE GENOMIC DNA]</scope>
    <source>
        <strain evidence="12 13">PY_sf001</strain>
    </source>
</reference>
<dbReference type="Proteomes" id="UP000242188">
    <property type="component" value="Unassembled WGS sequence"/>
</dbReference>
<dbReference type="CDD" id="cd14978">
    <property type="entry name" value="7tmA_FMRFamide_R-like"/>
    <property type="match status" value="1"/>
</dbReference>
<proteinExistence type="inferred from homology"/>
<comment type="subcellular location">
    <subcellularLocation>
        <location evidence="1">Membrane</location>
        <topology evidence="1">Multi-pass membrane protein</topology>
    </subcellularLocation>
</comment>
<dbReference type="PROSITE" id="PS00237">
    <property type="entry name" value="G_PROTEIN_RECEP_F1_1"/>
    <property type="match status" value="1"/>
</dbReference>
<dbReference type="InterPro" id="IPR017452">
    <property type="entry name" value="GPCR_Rhodpsn_7TM"/>
</dbReference>
<gene>
    <name evidence="12" type="ORF">KP79_PYT05467</name>
</gene>
<feature type="transmembrane region" description="Helical" evidence="10">
    <location>
        <begin position="97"/>
        <end position="116"/>
    </location>
</feature>
<evidence type="ECO:0000256" key="7">
    <source>
        <dbReference type="ARBA" id="ARBA00023224"/>
    </source>
</evidence>
<evidence type="ECO:0000313" key="13">
    <source>
        <dbReference type="Proteomes" id="UP000242188"/>
    </source>
</evidence>
<keyword evidence="13" id="KW-1185">Reference proteome</keyword>
<accession>A0A210PTE7</accession>
<protein>
    <submittedName>
        <fullName evidence="12">G-protein coupled receptor AH9.1</fullName>
    </submittedName>
</protein>
<feature type="transmembrane region" description="Helical" evidence="10">
    <location>
        <begin position="321"/>
        <end position="344"/>
    </location>
</feature>
<evidence type="ECO:0000256" key="4">
    <source>
        <dbReference type="ARBA" id="ARBA00023040"/>
    </source>
</evidence>
<evidence type="ECO:0000256" key="8">
    <source>
        <dbReference type="RuleBase" id="RU000688"/>
    </source>
</evidence>
<evidence type="ECO:0000256" key="1">
    <source>
        <dbReference type="ARBA" id="ARBA00004141"/>
    </source>
</evidence>
<dbReference type="GO" id="GO:0005886">
    <property type="term" value="C:plasma membrane"/>
    <property type="evidence" value="ECO:0007669"/>
    <property type="project" value="TreeGrafter"/>
</dbReference>
<comment type="similarity">
    <text evidence="8">Belongs to the G-protein coupled receptor 1 family.</text>
</comment>
<dbReference type="OrthoDB" id="9990906at2759"/>
<feature type="transmembrane region" description="Helical" evidence="10">
    <location>
        <begin position="229"/>
        <end position="256"/>
    </location>
</feature>
<feature type="domain" description="G-protein coupled receptors family 1 profile" evidence="11">
    <location>
        <begin position="80"/>
        <end position="342"/>
    </location>
</feature>
<dbReference type="AlphaFoldDB" id="A0A210PTE7"/>
<feature type="transmembrane region" description="Helical" evidence="10">
    <location>
        <begin position="6"/>
        <end position="23"/>
    </location>
</feature>
<evidence type="ECO:0000256" key="2">
    <source>
        <dbReference type="ARBA" id="ARBA00022692"/>
    </source>
</evidence>
<evidence type="ECO:0000256" key="3">
    <source>
        <dbReference type="ARBA" id="ARBA00022989"/>
    </source>
</evidence>
<dbReference type="SUPFAM" id="SSF81321">
    <property type="entry name" value="Family A G protein-coupled receptor-like"/>
    <property type="match status" value="1"/>
</dbReference>
<dbReference type="PANTHER" id="PTHR24243">
    <property type="entry name" value="G-PROTEIN COUPLED RECEPTOR"/>
    <property type="match status" value="1"/>
</dbReference>
<organism evidence="12 13">
    <name type="scientific">Mizuhopecten yessoensis</name>
    <name type="common">Japanese scallop</name>
    <name type="synonym">Patinopecten yessoensis</name>
    <dbReference type="NCBI Taxonomy" id="6573"/>
    <lineage>
        <taxon>Eukaryota</taxon>
        <taxon>Metazoa</taxon>
        <taxon>Spiralia</taxon>
        <taxon>Lophotrochozoa</taxon>
        <taxon>Mollusca</taxon>
        <taxon>Bivalvia</taxon>
        <taxon>Autobranchia</taxon>
        <taxon>Pteriomorphia</taxon>
        <taxon>Pectinida</taxon>
        <taxon>Pectinoidea</taxon>
        <taxon>Pectinidae</taxon>
        <taxon>Mizuhopecten</taxon>
    </lineage>
</organism>
<keyword evidence="2 8" id="KW-0812">Transmembrane</keyword>
<keyword evidence="6 8" id="KW-0675">Receptor</keyword>
<dbReference type="InterPro" id="IPR000276">
    <property type="entry name" value="GPCR_Rhodpsn"/>
</dbReference>
<feature type="transmembrane region" description="Helical" evidence="10">
    <location>
        <begin position="154"/>
        <end position="175"/>
    </location>
</feature>
<dbReference type="Pfam" id="PF00001">
    <property type="entry name" value="7tm_1"/>
    <property type="match status" value="1"/>
</dbReference>
<sequence length="406" mass="46846">MMISDFFRFLYSVIFIYMLLENMDQLFKFNETSDHPNMTNAAGNETDNVYDYNYDPSVYVKGDFLYYIIYPVLVPIGIIGNSLSFTVLIQLAKSSSFFLYLSILALSDIAFIIVGAMMRWLEVLRNDIFFEDISSYLCSVRFTLVYVFSQFSSWIIVAVTIDRFIAVCFPFKVAIYCTRRRTMLMLLYIFLVIFGINFPNICFKWENDMCVFPEITFKYCLKYSVLIDLLVYFVVPVGLISILNIITLSVLYRTLIRRRQLVNRKRKDNDDKNLTVEESIKQTIAMLFVVTAVYVVTSLPMVYGSMLAWMEDEITTDSDTYLINVILELANTVNHSVNFILYGISGTTFRQKLLQTFCCFPCRLTDGRTKVKKVTTLTTASKTTSTSLGDRNKDASNSDIIDIPDQ</sequence>
<feature type="transmembrane region" description="Helical" evidence="10">
    <location>
        <begin position="182"/>
        <end position="199"/>
    </location>
</feature>
<name>A0A210PTE7_MIZYE</name>
<evidence type="ECO:0000313" key="12">
    <source>
        <dbReference type="EMBL" id="OWF39724.1"/>
    </source>
</evidence>
<evidence type="ECO:0000259" key="11">
    <source>
        <dbReference type="PROSITE" id="PS50262"/>
    </source>
</evidence>
<feature type="transmembrane region" description="Helical" evidence="10">
    <location>
        <begin position="64"/>
        <end position="91"/>
    </location>
</feature>
<keyword evidence="3 10" id="KW-1133">Transmembrane helix</keyword>
<evidence type="ECO:0000256" key="5">
    <source>
        <dbReference type="ARBA" id="ARBA00023136"/>
    </source>
</evidence>
<evidence type="ECO:0000256" key="6">
    <source>
        <dbReference type="ARBA" id="ARBA00023170"/>
    </source>
</evidence>